<dbReference type="SUPFAM" id="SSF89447">
    <property type="entry name" value="AbrB/MazE/MraZ-like"/>
    <property type="match status" value="1"/>
</dbReference>
<gene>
    <name evidence="1" type="ORF">A2660_02095</name>
</gene>
<organism evidence="1 2">
    <name type="scientific">Candidatus Doudnabacteria bacterium RIFCSPHIGHO2_01_FULL_45_18</name>
    <dbReference type="NCBI Taxonomy" id="1817823"/>
    <lineage>
        <taxon>Bacteria</taxon>
        <taxon>Candidatus Doudnaibacteriota</taxon>
    </lineage>
</organism>
<evidence type="ECO:0000313" key="2">
    <source>
        <dbReference type="Proteomes" id="UP000176233"/>
    </source>
</evidence>
<dbReference type="AlphaFoldDB" id="A0A1F5NQX2"/>
<sequence length="62" mass="7230">MPKKNDNIRKLTRTGRSGSLAIVIPAQYARSFGWRERQRLIVKKVPRGILIIDAKTRKQKRN</sequence>
<dbReference type="Proteomes" id="UP000176233">
    <property type="component" value="Unassembled WGS sequence"/>
</dbReference>
<dbReference type="InterPro" id="IPR037914">
    <property type="entry name" value="SpoVT-AbrB_sf"/>
</dbReference>
<proteinExistence type="predicted"/>
<protein>
    <recommendedName>
        <fullName evidence="3">SpoVT-AbrB domain-containing protein</fullName>
    </recommendedName>
</protein>
<accession>A0A1F5NQX2</accession>
<evidence type="ECO:0008006" key="3">
    <source>
        <dbReference type="Google" id="ProtNLM"/>
    </source>
</evidence>
<name>A0A1F5NQX2_9BACT</name>
<comment type="caution">
    <text evidence="1">The sequence shown here is derived from an EMBL/GenBank/DDBJ whole genome shotgun (WGS) entry which is preliminary data.</text>
</comment>
<dbReference type="EMBL" id="MFEJ01000029">
    <property type="protein sequence ID" value="OGE79760.1"/>
    <property type="molecule type" value="Genomic_DNA"/>
</dbReference>
<evidence type="ECO:0000313" key="1">
    <source>
        <dbReference type="EMBL" id="OGE79760.1"/>
    </source>
</evidence>
<reference evidence="1 2" key="1">
    <citation type="journal article" date="2016" name="Nat. Commun.">
        <title>Thousands of microbial genomes shed light on interconnected biogeochemical processes in an aquifer system.</title>
        <authorList>
            <person name="Anantharaman K."/>
            <person name="Brown C.T."/>
            <person name="Hug L.A."/>
            <person name="Sharon I."/>
            <person name="Castelle C.J."/>
            <person name="Probst A.J."/>
            <person name="Thomas B.C."/>
            <person name="Singh A."/>
            <person name="Wilkins M.J."/>
            <person name="Karaoz U."/>
            <person name="Brodie E.L."/>
            <person name="Williams K.H."/>
            <person name="Hubbard S.S."/>
            <person name="Banfield J.F."/>
        </authorList>
    </citation>
    <scope>NUCLEOTIDE SEQUENCE [LARGE SCALE GENOMIC DNA]</scope>
</reference>